<dbReference type="OrthoDB" id="86147at2157"/>
<comment type="similarity">
    <text evidence="1">Belongs to the UPF0252 family.</text>
</comment>
<dbReference type="EMBL" id="CP002057">
    <property type="protein sequence ID" value="ADI36415.1"/>
    <property type="molecule type" value="Genomic_DNA"/>
</dbReference>
<evidence type="ECO:0000256" key="1">
    <source>
        <dbReference type="ARBA" id="ARBA00007458"/>
    </source>
</evidence>
<dbReference type="InterPro" id="IPR038765">
    <property type="entry name" value="Papain-like_cys_pep_sf"/>
</dbReference>
<name>D7DTF5_METV3</name>
<sequence length="338" mass="39648">MIRSLCLIVSLLAITSLNTAYAEGVYTNPVDLYNENAIITDYTNDNILYTFNNQYPNKLSLQSFNYHMAPYYNRYNLEKIPNIVYSEDTFRYLYLLSNWQNQNFDYTYNRKTLKYEGQYVEVLSPIQLLDLKEGVCRDFATFTASQLLKNDYPVYFIHMIYDDKSSHLFVATEVNENGNTQLMAIDKGSEVDYLSDYLQKISKPGSENVVKLIKLTKNEEFGTYEFNYEYNISKLNIEKPTKYDLVEFNNSLAKKLGNKGYNIIDLSKLNTISKLENKNITKLSYSYSNILYNFPNYYIDDLTTSYVVSEHKNSGYYTINTFWDVKTSKTWIELYVLT</sequence>
<dbReference type="HOGENOM" id="CLU_820431_0_0_2"/>
<dbReference type="InParanoid" id="D7DTF5"/>
<evidence type="ECO:0000313" key="4">
    <source>
        <dbReference type="Proteomes" id="UP000007722"/>
    </source>
</evidence>
<dbReference type="eggNOG" id="arCOG02164">
    <property type="taxonomic scope" value="Archaea"/>
</dbReference>
<reference evidence="3 4" key="1">
    <citation type="submission" date="2010-05" db="EMBL/GenBank/DDBJ databases">
        <title>Complete sequence of Methanococcus voltae A3.</title>
        <authorList>
            <consortium name="US DOE Joint Genome Institute"/>
            <person name="Lucas S."/>
            <person name="Copeland A."/>
            <person name="Lapidus A."/>
            <person name="Cheng J.-F."/>
            <person name="Bruce D."/>
            <person name="Goodwin L."/>
            <person name="Pitluck S."/>
            <person name="Lowry S."/>
            <person name="Clum A."/>
            <person name="Land M."/>
            <person name="Hauser L."/>
            <person name="Kyrpides N."/>
            <person name="Mikhailova N."/>
            <person name="Whitman W.B."/>
            <person name="Woyke T."/>
        </authorList>
    </citation>
    <scope>NUCLEOTIDE SEQUENCE [LARGE SCALE GENOMIC DNA]</scope>
    <source>
        <strain evidence="4">ATCC BAA-1334 / A3</strain>
    </source>
</reference>
<dbReference type="AlphaFoldDB" id="D7DTF5"/>
<dbReference type="SUPFAM" id="SSF54001">
    <property type="entry name" value="Cysteine proteinases"/>
    <property type="match status" value="1"/>
</dbReference>
<proteinExistence type="inferred from homology"/>
<accession>D7DTF5</accession>
<organism evidence="3 4">
    <name type="scientific">Methanococcus voltae (strain ATCC BAA-1334 / A3)</name>
    <dbReference type="NCBI Taxonomy" id="456320"/>
    <lineage>
        <taxon>Archaea</taxon>
        <taxon>Methanobacteriati</taxon>
        <taxon>Methanobacteriota</taxon>
        <taxon>Methanomada group</taxon>
        <taxon>Methanococci</taxon>
        <taxon>Methanococcales</taxon>
        <taxon>Methanococcaceae</taxon>
        <taxon>Methanococcus</taxon>
    </lineage>
</organism>
<evidence type="ECO:0000259" key="2">
    <source>
        <dbReference type="Pfam" id="PF04473"/>
    </source>
</evidence>
<evidence type="ECO:0000313" key="3">
    <source>
        <dbReference type="EMBL" id="ADI36415.1"/>
    </source>
</evidence>
<feature type="domain" description="Transglutaminase-like" evidence="2">
    <location>
        <begin position="78"/>
        <end position="203"/>
    </location>
</feature>
<dbReference type="Pfam" id="PF04473">
    <property type="entry name" value="DUF553"/>
    <property type="match status" value="1"/>
</dbReference>
<protein>
    <recommendedName>
        <fullName evidence="2">Transglutaminase-like domain-containing protein</fullName>
    </recommendedName>
</protein>
<dbReference type="Proteomes" id="UP000007722">
    <property type="component" value="Chromosome"/>
</dbReference>
<dbReference type="KEGG" id="mvo:Mvol_0756"/>
<dbReference type="InterPro" id="IPR007562">
    <property type="entry name" value="Transglutaminase-like_domain"/>
</dbReference>
<gene>
    <name evidence="3" type="ordered locus">Mvol_0756</name>
</gene>
<keyword evidence="4" id="KW-1185">Reference proteome</keyword>